<keyword evidence="1 4" id="KW-0378">Hydrolase</keyword>
<keyword evidence="2" id="KW-0732">Signal</keyword>
<name>A0ABU2HUQ3_9RHOB</name>
<dbReference type="InterPro" id="IPR050300">
    <property type="entry name" value="GDXG_lipolytic_enzyme"/>
</dbReference>
<evidence type="ECO:0000313" key="4">
    <source>
        <dbReference type="EMBL" id="MDS9468781.1"/>
    </source>
</evidence>
<feature type="signal peptide" evidence="2">
    <location>
        <begin position="1"/>
        <end position="23"/>
    </location>
</feature>
<dbReference type="InterPro" id="IPR019826">
    <property type="entry name" value="Carboxylesterase_B_AS"/>
</dbReference>
<dbReference type="PANTHER" id="PTHR48081:SF33">
    <property type="entry name" value="KYNURENINE FORMAMIDASE"/>
    <property type="match status" value="1"/>
</dbReference>
<evidence type="ECO:0000259" key="3">
    <source>
        <dbReference type="Pfam" id="PF20434"/>
    </source>
</evidence>
<feature type="chain" id="PRO_5045135222" evidence="2">
    <location>
        <begin position="24"/>
        <end position="327"/>
    </location>
</feature>
<comment type="caution">
    <text evidence="4">The sequence shown here is derived from an EMBL/GenBank/DDBJ whole genome shotgun (WGS) entry which is preliminary data.</text>
</comment>
<protein>
    <submittedName>
        <fullName evidence="4">Alpha/beta hydrolase</fullName>
    </submittedName>
</protein>
<gene>
    <name evidence="4" type="ORF">RGQ15_14540</name>
</gene>
<sequence length="327" mass="35986">MLSRRSHSYSRRMALTIAGGVLAAPALGQECGKPLEGHVKGPRIWRDYDQVELDAAYRQEAYQPNLDVVARRLSAESYDLRLRRGYPQRASYGEPQVEQLDLYKAEATGAPIFVFIHGGTWRFMDASSSGFAAEPFLDRGAHFVALDFSDVRQVAGDLGRLADQVRRGIAWVIRNAESFGGDPGKVYIGGHSSGGHLAAVALTTDWTAYDLPDDAVKGGLCMSGMYDLAPVRLSWRRSYISFTDRMEDEMSPQRHLDQIMAPVVVTYGTLETPEFQRQATEFADALGAAGKQVTLLQGPYLYHDETRATLGNPYGMNGRAALALMGL</sequence>
<dbReference type="InterPro" id="IPR049492">
    <property type="entry name" value="BD-FAE-like_dom"/>
</dbReference>
<dbReference type="EMBL" id="JAVQLW010000002">
    <property type="protein sequence ID" value="MDS9468781.1"/>
    <property type="molecule type" value="Genomic_DNA"/>
</dbReference>
<dbReference type="GO" id="GO:0016787">
    <property type="term" value="F:hydrolase activity"/>
    <property type="evidence" value="ECO:0007669"/>
    <property type="project" value="UniProtKB-KW"/>
</dbReference>
<dbReference type="InterPro" id="IPR029058">
    <property type="entry name" value="AB_hydrolase_fold"/>
</dbReference>
<dbReference type="SUPFAM" id="SSF53474">
    <property type="entry name" value="alpha/beta-Hydrolases"/>
    <property type="match status" value="1"/>
</dbReference>
<dbReference type="Gene3D" id="3.40.50.1820">
    <property type="entry name" value="alpha/beta hydrolase"/>
    <property type="match status" value="1"/>
</dbReference>
<dbReference type="Proteomes" id="UP001269144">
    <property type="component" value="Unassembled WGS sequence"/>
</dbReference>
<accession>A0ABU2HUQ3</accession>
<evidence type="ECO:0000313" key="5">
    <source>
        <dbReference type="Proteomes" id="UP001269144"/>
    </source>
</evidence>
<dbReference type="RefSeq" id="WP_311161188.1">
    <property type="nucleotide sequence ID" value="NZ_JAVQLW010000002.1"/>
</dbReference>
<evidence type="ECO:0000256" key="2">
    <source>
        <dbReference type="SAM" id="SignalP"/>
    </source>
</evidence>
<dbReference type="Pfam" id="PF20434">
    <property type="entry name" value="BD-FAE"/>
    <property type="match status" value="1"/>
</dbReference>
<dbReference type="PROSITE" id="PS00122">
    <property type="entry name" value="CARBOXYLESTERASE_B_1"/>
    <property type="match status" value="1"/>
</dbReference>
<proteinExistence type="predicted"/>
<dbReference type="PANTHER" id="PTHR48081">
    <property type="entry name" value="AB HYDROLASE SUPERFAMILY PROTEIN C4A8.06C"/>
    <property type="match status" value="1"/>
</dbReference>
<reference evidence="5" key="1">
    <citation type="submission" date="2023-07" db="EMBL/GenBank/DDBJ databases">
        <title>Paracoccus sp. MBLB3053 whole genome sequence.</title>
        <authorList>
            <person name="Hwang C.Y."/>
            <person name="Cho E.-S."/>
            <person name="Seo M.-J."/>
        </authorList>
    </citation>
    <scope>NUCLEOTIDE SEQUENCE [LARGE SCALE GENOMIC DNA]</scope>
    <source>
        <strain evidence="5">MBLB3053</strain>
    </source>
</reference>
<organism evidence="4 5">
    <name type="scientific">Paracoccus aurantius</name>
    <dbReference type="NCBI Taxonomy" id="3073814"/>
    <lineage>
        <taxon>Bacteria</taxon>
        <taxon>Pseudomonadati</taxon>
        <taxon>Pseudomonadota</taxon>
        <taxon>Alphaproteobacteria</taxon>
        <taxon>Rhodobacterales</taxon>
        <taxon>Paracoccaceae</taxon>
        <taxon>Paracoccus</taxon>
    </lineage>
</organism>
<feature type="domain" description="BD-FAE-like" evidence="3">
    <location>
        <begin position="100"/>
        <end position="204"/>
    </location>
</feature>
<evidence type="ECO:0000256" key="1">
    <source>
        <dbReference type="ARBA" id="ARBA00022801"/>
    </source>
</evidence>
<keyword evidence="5" id="KW-1185">Reference proteome</keyword>